<protein>
    <submittedName>
        <fullName evidence="2">Flagellar associated protein</fullName>
    </submittedName>
</protein>
<dbReference type="EMBL" id="KK100659">
    <property type="protein sequence ID" value="KIZ04475.1"/>
    <property type="molecule type" value="Genomic_DNA"/>
</dbReference>
<organism evidence="2 3">
    <name type="scientific">Monoraphidium neglectum</name>
    <dbReference type="NCBI Taxonomy" id="145388"/>
    <lineage>
        <taxon>Eukaryota</taxon>
        <taxon>Viridiplantae</taxon>
        <taxon>Chlorophyta</taxon>
        <taxon>core chlorophytes</taxon>
        <taxon>Chlorophyceae</taxon>
        <taxon>CS clade</taxon>
        <taxon>Sphaeropleales</taxon>
        <taxon>Selenastraceae</taxon>
        <taxon>Monoraphidium</taxon>
    </lineage>
</organism>
<gene>
    <name evidence="2" type="ORF">MNEG_3488</name>
</gene>
<dbReference type="AlphaFoldDB" id="A0A0D2MP52"/>
<keyword evidence="3" id="KW-1185">Reference proteome</keyword>
<keyword evidence="2" id="KW-0966">Cell projection</keyword>
<dbReference type="PANTHER" id="PTHR38360:SF1">
    <property type="entry name" value="F12P19.7"/>
    <property type="match status" value="1"/>
</dbReference>
<accession>A0A0D2MP52</accession>
<feature type="signal peptide" evidence="1">
    <location>
        <begin position="1"/>
        <end position="24"/>
    </location>
</feature>
<reference evidence="2 3" key="1">
    <citation type="journal article" date="2013" name="BMC Genomics">
        <title>Reconstruction of the lipid metabolism for the microalga Monoraphidium neglectum from its genome sequence reveals characteristics suitable for biofuel production.</title>
        <authorList>
            <person name="Bogen C."/>
            <person name="Al-Dilaimi A."/>
            <person name="Albersmeier A."/>
            <person name="Wichmann J."/>
            <person name="Grundmann M."/>
            <person name="Rupp O."/>
            <person name="Lauersen K.J."/>
            <person name="Blifernez-Klassen O."/>
            <person name="Kalinowski J."/>
            <person name="Goesmann A."/>
            <person name="Mussgnug J.H."/>
            <person name="Kruse O."/>
        </authorList>
    </citation>
    <scope>NUCLEOTIDE SEQUENCE [LARGE SCALE GENOMIC DNA]</scope>
    <source>
        <strain evidence="2 3">SAG 48.87</strain>
    </source>
</reference>
<feature type="chain" id="PRO_5002247112" evidence="1">
    <location>
        <begin position="25"/>
        <end position="561"/>
    </location>
</feature>
<evidence type="ECO:0000313" key="2">
    <source>
        <dbReference type="EMBL" id="KIZ04475.1"/>
    </source>
</evidence>
<sequence>MPRPASLLAAAAALLLAVAAPARAAYLQRPEQDCLNPMVAKVNQFDFFPDEYRSMVDKAPAHGFQAASQVTEAADFDIKYYGTYKVVRVKRFKKSYLLYQCGTPDPSTLPAGAAEGVTPGMTSFEIPLYSVAVTDTTVNGFLSELNLIDRVALASPYSVESCFQRLVDTKSQDGCKLVTPNPFFNTSDPNAEGAFKEANATMYEESDAVFVGFNDDAAKDILFPVTADPGPLNRAEWIKFVAAFFNKEIDANSAFDSIKSTYNTLKKLVADKSGEPTARPRPKVAWVSTNSSGVSFRMDPFKVTLVKDAGGVPFNRSRVEALGGQYSTNPTLGVSYVFVPKNADGLKILLGEADMLIDETYYIGIPSALNISRSLGFLNVGEAQATVPAFTQQQVYRWDGEQSPTGSSSWLEMAVARPDWVLMDLARAMTPAVLSDVLNVTNHLANKGPAGTDFNYLLQVGNKADRGRPRITAAKLCTTFPSCKDRGAFAICPNVYRDCGSGALKRADPTQRCNSWAVCEPVELDGAAGGGGKKNTAARAAPGAAAAAAALLGVGALLALA</sequence>
<keyword evidence="1" id="KW-0732">Signal</keyword>
<dbReference type="KEGG" id="mng:MNEG_3488"/>
<dbReference type="RefSeq" id="XP_013903494.1">
    <property type="nucleotide sequence ID" value="XM_014048040.1"/>
</dbReference>
<dbReference type="STRING" id="145388.A0A0D2MP52"/>
<keyword evidence="2" id="KW-0282">Flagellum</keyword>
<dbReference type="OrthoDB" id="409848at2759"/>
<keyword evidence="2" id="KW-0969">Cilium</keyword>
<dbReference type="Proteomes" id="UP000054498">
    <property type="component" value="Unassembled WGS sequence"/>
</dbReference>
<dbReference type="GeneID" id="25736366"/>
<evidence type="ECO:0000313" key="3">
    <source>
        <dbReference type="Proteomes" id="UP000054498"/>
    </source>
</evidence>
<evidence type="ECO:0000256" key="1">
    <source>
        <dbReference type="SAM" id="SignalP"/>
    </source>
</evidence>
<proteinExistence type="predicted"/>
<dbReference type="PANTHER" id="PTHR38360">
    <property type="entry name" value="OS03G0120000 PROTEIN"/>
    <property type="match status" value="1"/>
</dbReference>
<name>A0A0D2MP52_9CHLO</name>